<gene>
    <name evidence="1" type="ORF">NAEGRDRAFT_66039</name>
</gene>
<evidence type="ECO:0000313" key="2">
    <source>
        <dbReference type="Proteomes" id="UP000006671"/>
    </source>
</evidence>
<dbReference type="Proteomes" id="UP000006671">
    <property type="component" value="Unassembled WGS sequence"/>
</dbReference>
<dbReference type="KEGG" id="ngr:NAEGRDRAFT_66039"/>
<accession>D2VB01</accession>
<protein>
    <submittedName>
        <fullName evidence="1">Predicted protein</fullName>
    </submittedName>
</protein>
<dbReference type="VEuPathDB" id="AmoebaDB:NAEGRDRAFT_66039"/>
<reference evidence="1 2" key="1">
    <citation type="journal article" date="2010" name="Cell">
        <title>The genome of Naegleria gruberi illuminates early eukaryotic versatility.</title>
        <authorList>
            <person name="Fritz-Laylin L.K."/>
            <person name="Prochnik S.E."/>
            <person name="Ginger M.L."/>
            <person name="Dacks J.B."/>
            <person name="Carpenter M.L."/>
            <person name="Field M.C."/>
            <person name="Kuo A."/>
            <person name="Paredez A."/>
            <person name="Chapman J."/>
            <person name="Pham J."/>
            <person name="Shu S."/>
            <person name="Neupane R."/>
            <person name="Cipriano M."/>
            <person name="Mancuso J."/>
            <person name="Tu H."/>
            <person name="Salamov A."/>
            <person name="Lindquist E."/>
            <person name="Shapiro H."/>
            <person name="Lucas S."/>
            <person name="Grigoriev I.V."/>
            <person name="Cande W.Z."/>
            <person name="Fulton C."/>
            <person name="Rokhsar D.S."/>
            <person name="Dawson S.C."/>
        </authorList>
    </citation>
    <scope>NUCLEOTIDE SEQUENCE [LARGE SCALE GENOMIC DNA]</scope>
    <source>
        <strain evidence="1 2">NEG-M</strain>
    </source>
</reference>
<proteinExistence type="predicted"/>
<dbReference type="AlphaFoldDB" id="D2VB01"/>
<organism evidence="2">
    <name type="scientific">Naegleria gruberi</name>
    <name type="common">Amoeba</name>
    <dbReference type="NCBI Taxonomy" id="5762"/>
    <lineage>
        <taxon>Eukaryota</taxon>
        <taxon>Discoba</taxon>
        <taxon>Heterolobosea</taxon>
        <taxon>Tetramitia</taxon>
        <taxon>Eutetramitia</taxon>
        <taxon>Vahlkampfiidae</taxon>
        <taxon>Naegleria</taxon>
    </lineage>
</organism>
<name>D2VB01_NAEGR</name>
<evidence type="ECO:0000313" key="1">
    <source>
        <dbReference type="EMBL" id="EFC46173.1"/>
    </source>
</evidence>
<dbReference type="InParanoid" id="D2VB01"/>
<dbReference type="EMBL" id="GG738860">
    <property type="protein sequence ID" value="EFC46173.1"/>
    <property type="molecule type" value="Genomic_DNA"/>
</dbReference>
<keyword evidence="2" id="KW-1185">Reference proteome</keyword>
<dbReference type="RefSeq" id="XP_002678917.1">
    <property type="nucleotide sequence ID" value="XM_002678871.1"/>
</dbReference>
<sequence length="367" mass="43417">MAGPSWKCLLSEFKSKYIYSSDGGTESGSIYKKLIRDELSNLIEIKQSITNQRPISISVQNNVDTNISSLFDERILKQFIGFVMGRIRVKEIYYCNLSYSDELVQLFDSYAFSELDFDSFEIKLVFEIIGVGEYVMRRNFSFDMDFLGYSRYVKNFFIYISTLQDDLKNFQSNEIFNVNEEERELPLHDAFIFRKRKDQYETSGEESLLKALNQIVPELKQYDLSPLNYIPIWLMILGKVLSNFGCNRPFREVFKCSNNYSNPLMRNILSHRLEKKVNKLLSVLQKPIYQKVIQLIEEYDVEENNTEALSNAITEMEYNLPKRVRKMDLYTFHNSSMGNRIQNVKNFFQLMNYERLMDYFIKYACDP</sequence>
<dbReference type="GeneID" id="8859347"/>